<keyword evidence="1" id="KW-0732">Signal</keyword>
<accession>A0A521ARQ3</accession>
<evidence type="ECO:0000313" key="3">
    <source>
        <dbReference type="EMBL" id="SMO37508.1"/>
    </source>
</evidence>
<reference evidence="2 5" key="2">
    <citation type="submission" date="2019-11" db="EMBL/GenBank/DDBJ databases">
        <title>Flavobacterium resistens genome.</title>
        <authorList>
            <person name="Wilson V.M."/>
            <person name="Newman J.D."/>
        </authorList>
    </citation>
    <scope>NUCLEOTIDE SEQUENCE [LARGE SCALE GENOMIC DNA]</scope>
    <source>
        <strain evidence="2 5">DSM 19382</strain>
    </source>
</reference>
<gene>
    <name evidence="2" type="ORF">GJU42_11740</name>
    <name evidence="3" type="ORF">SAMN06265349_101344</name>
</gene>
<dbReference type="Proteomes" id="UP000317289">
    <property type="component" value="Unassembled WGS sequence"/>
</dbReference>
<reference evidence="3 4" key="1">
    <citation type="submission" date="2017-05" db="EMBL/GenBank/DDBJ databases">
        <authorList>
            <person name="Varghese N."/>
            <person name="Submissions S."/>
        </authorList>
    </citation>
    <scope>NUCLEOTIDE SEQUENCE [LARGE SCALE GENOMIC DNA]</scope>
    <source>
        <strain evidence="3 4">DSM 19382</strain>
    </source>
</reference>
<proteinExistence type="predicted"/>
<dbReference type="EMBL" id="FXTA01000001">
    <property type="protein sequence ID" value="SMO37508.1"/>
    <property type="molecule type" value="Genomic_DNA"/>
</dbReference>
<dbReference type="RefSeq" id="WP_154275352.1">
    <property type="nucleotide sequence ID" value="NZ_FXTA01000001.1"/>
</dbReference>
<protein>
    <submittedName>
        <fullName evidence="3">Uncharacterized protein</fullName>
    </submittedName>
</protein>
<keyword evidence="5" id="KW-1185">Reference proteome</keyword>
<name>A0A521ARQ3_9FLAO</name>
<evidence type="ECO:0000313" key="5">
    <source>
        <dbReference type="Proteomes" id="UP000468990"/>
    </source>
</evidence>
<evidence type="ECO:0000313" key="4">
    <source>
        <dbReference type="Proteomes" id="UP000317289"/>
    </source>
</evidence>
<feature type="chain" id="PRO_5043205437" evidence="1">
    <location>
        <begin position="23"/>
        <end position="45"/>
    </location>
</feature>
<evidence type="ECO:0000313" key="2">
    <source>
        <dbReference type="EMBL" id="MRX68636.1"/>
    </source>
</evidence>
<dbReference type="Proteomes" id="UP000468990">
    <property type="component" value="Unassembled WGS sequence"/>
</dbReference>
<feature type="signal peptide" evidence="1">
    <location>
        <begin position="1"/>
        <end position="22"/>
    </location>
</feature>
<organism evidence="3 4">
    <name type="scientific">Flavobacterium resistens</name>
    <dbReference type="NCBI Taxonomy" id="443612"/>
    <lineage>
        <taxon>Bacteria</taxon>
        <taxon>Pseudomonadati</taxon>
        <taxon>Bacteroidota</taxon>
        <taxon>Flavobacteriia</taxon>
        <taxon>Flavobacteriales</taxon>
        <taxon>Flavobacteriaceae</taxon>
        <taxon>Flavobacterium</taxon>
    </lineage>
</organism>
<sequence length="45" mass="5122">MIHKIKILKKIALFLCIMMLSANCTNDENLERQDGNSSAKLKESQ</sequence>
<evidence type="ECO:0000256" key="1">
    <source>
        <dbReference type="SAM" id="SignalP"/>
    </source>
</evidence>
<dbReference type="AlphaFoldDB" id="A0A521ARQ3"/>
<dbReference type="EMBL" id="WKKG01000005">
    <property type="protein sequence ID" value="MRX68636.1"/>
    <property type="molecule type" value="Genomic_DNA"/>
</dbReference>